<keyword evidence="6" id="KW-0378">Hydrolase</keyword>
<evidence type="ECO:0000256" key="6">
    <source>
        <dbReference type="ARBA" id="ARBA00022801"/>
    </source>
</evidence>
<name>A0A9J6GMD6_HAELO</name>
<comment type="caution">
    <text evidence="9">The sequence shown here is derived from an EMBL/GenBank/DDBJ whole genome shotgun (WGS) entry which is preliminary data.</text>
</comment>
<keyword evidence="10" id="KW-1185">Reference proteome</keyword>
<dbReference type="InterPro" id="IPR045249">
    <property type="entry name" value="HARBI1-like"/>
</dbReference>
<evidence type="ECO:0000256" key="7">
    <source>
        <dbReference type="ARBA" id="ARBA00023242"/>
    </source>
</evidence>
<keyword evidence="7" id="KW-0539">Nucleus</keyword>
<dbReference type="Pfam" id="PF13359">
    <property type="entry name" value="DDE_Tnp_4"/>
    <property type="match status" value="1"/>
</dbReference>
<feature type="domain" description="DDE Tnp4" evidence="8">
    <location>
        <begin position="193"/>
        <end position="354"/>
    </location>
</feature>
<evidence type="ECO:0000256" key="5">
    <source>
        <dbReference type="ARBA" id="ARBA00022723"/>
    </source>
</evidence>
<dbReference type="AlphaFoldDB" id="A0A9J6GMD6"/>
<accession>A0A9J6GMD6</accession>
<dbReference type="GO" id="GO:0046872">
    <property type="term" value="F:metal ion binding"/>
    <property type="evidence" value="ECO:0007669"/>
    <property type="project" value="UniProtKB-KW"/>
</dbReference>
<sequence>MAARGDDAAMSDVKKAVAAALCMRAKRISGQIELQQDLARPQSSTLHESATKSHEDQLAATSLALAAAVCETSNAIFRERWSYPRNENWFEDTLPNLGEANFKQAFRVSQATFRYIVESCRPVLQRQYMTMRKAISAEKRGRSTVNTIFRQFVRAVIEMLEAEWIRMVSRKDMAAHLREFFAVTGFPHTLGAMDGCHFPISPPKEHATDYHNYKGWFSMILLAVVDRKYRFRYINVGSPGRCHDAHVYGRSKFCETVESDGFQRPLALIEGTHVPPIILCDQAFPLMPNLMKPFASATSGTREGVFNYNLSRTRRVVENAFGRLKARFRFVMKRMECKLPNAKRAIKAACILHNICEDLGDTVEQQWEQEARAIDTLCQPTHSTGVCGQRGPEVRAALADYFWKRAHRAS</sequence>
<dbReference type="PANTHER" id="PTHR22930:SF85">
    <property type="entry name" value="GH03217P-RELATED"/>
    <property type="match status" value="1"/>
</dbReference>
<dbReference type="GO" id="GO:0004518">
    <property type="term" value="F:nuclease activity"/>
    <property type="evidence" value="ECO:0007669"/>
    <property type="project" value="UniProtKB-KW"/>
</dbReference>
<keyword evidence="4" id="KW-0540">Nuclease</keyword>
<evidence type="ECO:0000259" key="8">
    <source>
        <dbReference type="Pfam" id="PF13359"/>
    </source>
</evidence>
<evidence type="ECO:0000256" key="3">
    <source>
        <dbReference type="ARBA" id="ARBA00006958"/>
    </source>
</evidence>
<gene>
    <name evidence="9" type="ORF">HPB48_004456</name>
</gene>
<proteinExistence type="inferred from homology"/>
<dbReference type="InterPro" id="IPR027806">
    <property type="entry name" value="HARBI1_dom"/>
</dbReference>
<reference evidence="9 10" key="1">
    <citation type="journal article" date="2020" name="Cell">
        <title>Large-Scale Comparative Analyses of Tick Genomes Elucidate Their Genetic Diversity and Vector Capacities.</title>
        <authorList>
            <consortium name="Tick Genome and Microbiome Consortium (TIGMIC)"/>
            <person name="Jia N."/>
            <person name="Wang J."/>
            <person name="Shi W."/>
            <person name="Du L."/>
            <person name="Sun Y."/>
            <person name="Zhan W."/>
            <person name="Jiang J.F."/>
            <person name="Wang Q."/>
            <person name="Zhang B."/>
            <person name="Ji P."/>
            <person name="Bell-Sakyi L."/>
            <person name="Cui X.M."/>
            <person name="Yuan T.T."/>
            <person name="Jiang B.G."/>
            <person name="Yang W.F."/>
            <person name="Lam T.T."/>
            <person name="Chang Q.C."/>
            <person name="Ding S.J."/>
            <person name="Wang X.J."/>
            <person name="Zhu J.G."/>
            <person name="Ruan X.D."/>
            <person name="Zhao L."/>
            <person name="Wei J.T."/>
            <person name="Ye R.Z."/>
            <person name="Que T.C."/>
            <person name="Du C.H."/>
            <person name="Zhou Y.H."/>
            <person name="Cheng J.X."/>
            <person name="Dai P.F."/>
            <person name="Guo W.B."/>
            <person name="Han X.H."/>
            <person name="Huang E.J."/>
            <person name="Li L.F."/>
            <person name="Wei W."/>
            <person name="Gao Y.C."/>
            <person name="Liu J.Z."/>
            <person name="Shao H.Z."/>
            <person name="Wang X."/>
            <person name="Wang C.C."/>
            <person name="Yang T.C."/>
            <person name="Huo Q.B."/>
            <person name="Li W."/>
            <person name="Chen H.Y."/>
            <person name="Chen S.E."/>
            <person name="Zhou L.G."/>
            <person name="Ni X.B."/>
            <person name="Tian J.H."/>
            <person name="Sheng Y."/>
            <person name="Liu T."/>
            <person name="Pan Y.S."/>
            <person name="Xia L.Y."/>
            <person name="Li J."/>
            <person name="Zhao F."/>
            <person name="Cao W.C."/>
        </authorList>
    </citation>
    <scope>NUCLEOTIDE SEQUENCE [LARGE SCALE GENOMIC DNA]</scope>
    <source>
        <strain evidence="9">HaeL-2018</strain>
    </source>
</reference>
<comment type="cofactor">
    <cofactor evidence="1">
        <name>a divalent metal cation</name>
        <dbReference type="ChEBI" id="CHEBI:60240"/>
    </cofactor>
</comment>
<evidence type="ECO:0000313" key="10">
    <source>
        <dbReference type="Proteomes" id="UP000821853"/>
    </source>
</evidence>
<comment type="similarity">
    <text evidence="3">Belongs to the HARBI1 family.</text>
</comment>
<evidence type="ECO:0000256" key="1">
    <source>
        <dbReference type="ARBA" id="ARBA00001968"/>
    </source>
</evidence>
<protein>
    <recommendedName>
        <fullName evidence="8">DDE Tnp4 domain-containing protein</fullName>
    </recommendedName>
</protein>
<dbReference type="EMBL" id="JABSTR010000010">
    <property type="protein sequence ID" value="KAH9379614.1"/>
    <property type="molecule type" value="Genomic_DNA"/>
</dbReference>
<dbReference type="GO" id="GO:0016787">
    <property type="term" value="F:hydrolase activity"/>
    <property type="evidence" value="ECO:0007669"/>
    <property type="project" value="UniProtKB-KW"/>
</dbReference>
<dbReference type="PANTHER" id="PTHR22930">
    <property type="match status" value="1"/>
</dbReference>
<evidence type="ECO:0000256" key="4">
    <source>
        <dbReference type="ARBA" id="ARBA00022722"/>
    </source>
</evidence>
<organism evidence="9 10">
    <name type="scientific">Haemaphysalis longicornis</name>
    <name type="common">Bush tick</name>
    <dbReference type="NCBI Taxonomy" id="44386"/>
    <lineage>
        <taxon>Eukaryota</taxon>
        <taxon>Metazoa</taxon>
        <taxon>Ecdysozoa</taxon>
        <taxon>Arthropoda</taxon>
        <taxon>Chelicerata</taxon>
        <taxon>Arachnida</taxon>
        <taxon>Acari</taxon>
        <taxon>Parasitiformes</taxon>
        <taxon>Ixodida</taxon>
        <taxon>Ixodoidea</taxon>
        <taxon>Ixodidae</taxon>
        <taxon>Haemaphysalinae</taxon>
        <taxon>Haemaphysalis</taxon>
    </lineage>
</organism>
<dbReference type="OrthoDB" id="2668416at2759"/>
<dbReference type="OMA" id="HKIPNVV"/>
<dbReference type="VEuPathDB" id="VectorBase:HLOH_048838"/>
<evidence type="ECO:0000256" key="2">
    <source>
        <dbReference type="ARBA" id="ARBA00004123"/>
    </source>
</evidence>
<dbReference type="Proteomes" id="UP000821853">
    <property type="component" value="Chromosome 8"/>
</dbReference>
<comment type="subcellular location">
    <subcellularLocation>
        <location evidence="2">Nucleus</location>
    </subcellularLocation>
</comment>
<keyword evidence="5" id="KW-0479">Metal-binding</keyword>
<evidence type="ECO:0000313" key="9">
    <source>
        <dbReference type="EMBL" id="KAH9379614.1"/>
    </source>
</evidence>
<dbReference type="GO" id="GO:0005634">
    <property type="term" value="C:nucleus"/>
    <property type="evidence" value="ECO:0007669"/>
    <property type="project" value="UniProtKB-SubCell"/>
</dbReference>